<accession>A0A813GG16</accession>
<reference evidence="3" key="1">
    <citation type="submission" date="2021-02" db="EMBL/GenBank/DDBJ databases">
        <authorList>
            <person name="Dougan E. K."/>
            <person name="Rhodes N."/>
            <person name="Thang M."/>
            <person name="Chan C."/>
        </authorList>
    </citation>
    <scope>NUCLEOTIDE SEQUENCE</scope>
</reference>
<dbReference type="EMBL" id="CAJNNV010028622">
    <property type="protein sequence ID" value="CAE8625248.1"/>
    <property type="molecule type" value="Genomic_DNA"/>
</dbReference>
<feature type="non-terminal residue" evidence="3">
    <location>
        <position position="1"/>
    </location>
</feature>
<sequence>EPGHGQAAAGAAGIAAVDFRGDDSPETDQQPLSPTRKASKAQRSLAFTASRCCSGWGRCLHCCSRKPVAKKGDEDLAATKGCGVPGCLRPTGTGQFSQLLVTVLGLTAVGSLLAALLDATPHLLAAALSAVLGWLALYAYMLQ</sequence>
<dbReference type="Proteomes" id="UP000654075">
    <property type="component" value="Unassembled WGS sequence"/>
</dbReference>
<comment type="caution">
    <text evidence="3">The sequence shown here is derived from an EMBL/GenBank/DDBJ whole genome shotgun (WGS) entry which is preliminary data.</text>
</comment>
<evidence type="ECO:0000313" key="4">
    <source>
        <dbReference type="Proteomes" id="UP000654075"/>
    </source>
</evidence>
<feature type="region of interest" description="Disordered" evidence="1">
    <location>
        <begin position="1"/>
        <end position="42"/>
    </location>
</feature>
<organism evidence="3 4">
    <name type="scientific">Polarella glacialis</name>
    <name type="common">Dinoflagellate</name>
    <dbReference type="NCBI Taxonomy" id="89957"/>
    <lineage>
        <taxon>Eukaryota</taxon>
        <taxon>Sar</taxon>
        <taxon>Alveolata</taxon>
        <taxon>Dinophyceae</taxon>
        <taxon>Suessiales</taxon>
        <taxon>Suessiaceae</taxon>
        <taxon>Polarella</taxon>
    </lineage>
</organism>
<gene>
    <name evidence="3" type="ORF">PGLA1383_LOCUS42259</name>
</gene>
<evidence type="ECO:0000313" key="3">
    <source>
        <dbReference type="EMBL" id="CAE8625248.1"/>
    </source>
</evidence>
<keyword evidence="4" id="KW-1185">Reference proteome</keyword>
<feature type="non-terminal residue" evidence="3">
    <location>
        <position position="143"/>
    </location>
</feature>
<evidence type="ECO:0000256" key="1">
    <source>
        <dbReference type="SAM" id="MobiDB-lite"/>
    </source>
</evidence>
<keyword evidence="2" id="KW-1133">Transmembrane helix</keyword>
<dbReference type="AlphaFoldDB" id="A0A813GG16"/>
<evidence type="ECO:0000256" key="2">
    <source>
        <dbReference type="SAM" id="Phobius"/>
    </source>
</evidence>
<feature type="transmembrane region" description="Helical" evidence="2">
    <location>
        <begin position="123"/>
        <end position="142"/>
    </location>
</feature>
<protein>
    <submittedName>
        <fullName evidence="3">Uncharacterized protein</fullName>
    </submittedName>
</protein>
<proteinExistence type="predicted"/>
<feature type="compositionally biased region" description="Low complexity" evidence="1">
    <location>
        <begin position="1"/>
        <end position="16"/>
    </location>
</feature>
<keyword evidence="2" id="KW-0812">Transmembrane</keyword>
<keyword evidence="2" id="KW-0472">Membrane</keyword>
<feature type="transmembrane region" description="Helical" evidence="2">
    <location>
        <begin position="99"/>
        <end position="117"/>
    </location>
</feature>
<name>A0A813GG16_POLGL</name>